<evidence type="ECO:0000313" key="1">
    <source>
        <dbReference type="EMBL" id="MDZ5489759.1"/>
    </source>
</evidence>
<dbReference type="InterPro" id="IPR046308">
    <property type="entry name" value="DUF6423"/>
</dbReference>
<dbReference type="Proteomes" id="UP001290101">
    <property type="component" value="Unassembled WGS sequence"/>
</dbReference>
<gene>
    <name evidence="1" type="ORF">U2F25_09830</name>
</gene>
<sequence length="181" mass="20235">MTLSIPGYDLRTQVRARDIQMAASADLSRRVLMVSGAIDTKDHDVAVTFLLPEPGRWQVIKSETNLSDASWLTWQMTAGEGVRFVQDEQAMVVSQQFAKTFMTPDQKRITFYDGEVRPGEAVLKMFTIECTKRRSDASHARFSPAPTESPKKIKDMVDDYVANGMPKKPVIEVVVPVTLIG</sequence>
<dbReference type="RefSeq" id="WP_322440050.1">
    <property type="nucleotide sequence ID" value="NZ_JAXOTQ010000010.1"/>
</dbReference>
<proteinExistence type="predicted"/>
<dbReference type="Pfam" id="PF19987">
    <property type="entry name" value="DUF6423"/>
    <property type="match status" value="1"/>
</dbReference>
<reference evidence="1 2" key="1">
    <citation type="submission" date="2023-12" db="EMBL/GenBank/DDBJ databases">
        <title>Micromonospora sp. nov., isolated from Atacama Desert.</title>
        <authorList>
            <person name="Carro L."/>
            <person name="Golinska P."/>
            <person name="Klenk H.-P."/>
            <person name="Goodfellow M."/>
        </authorList>
    </citation>
    <scope>NUCLEOTIDE SEQUENCE [LARGE SCALE GENOMIC DNA]</scope>
    <source>
        <strain evidence="1 2">4G53</strain>
    </source>
</reference>
<name>A0ABU5JAY4_9ACTN</name>
<evidence type="ECO:0000313" key="2">
    <source>
        <dbReference type="Proteomes" id="UP001290101"/>
    </source>
</evidence>
<dbReference type="EMBL" id="JAXOTQ010000010">
    <property type="protein sequence ID" value="MDZ5489759.1"/>
    <property type="molecule type" value="Genomic_DNA"/>
</dbReference>
<accession>A0ABU5JAY4</accession>
<keyword evidence="2" id="KW-1185">Reference proteome</keyword>
<protein>
    <submittedName>
        <fullName evidence="1">DUF6423 family protein</fullName>
    </submittedName>
</protein>
<comment type="caution">
    <text evidence="1">The sequence shown here is derived from an EMBL/GenBank/DDBJ whole genome shotgun (WGS) entry which is preliminary data.</text>
</comment>
<organism evidence="1 2">
    <name type="scientific">Micromonospora sicca</name>
    <dbReference type="NCBI Taxonomy" id="2202420"/>
    <lineage>
        <taxon>Bacteria</taxon>
        <taxon>Bacillati</taxon>
        <taxon>Actinomycetota</taxon>
        <taxon>Actinomycetes</taxon>
        <taxon>Micromonosporales</taxon>
        <taxon>Micromonosporaceae</taxon>
        <taxon>Micromonospora</taxon>
    </lineage>
</organism>